<name>N0E163_9MICO</name>
<dbReference type="RefSeq" id="WP_010851538.1">
    <property type="nucleotide sequence ID" value="NZ_HF570956.1"/>
</dbReference>
<reference evidence="3 4" key="1">
    <citation type="journal article" date="2013" name="ISME J.">
        <title>A metabolic model for members of the genus Tetrasphaera involved in enhanced biological phosphorus removal.</title>
        <authorList>
            <person name="Kristiansen R."/>
            <person name="Nguyen H.T.T."/>
            <person name="Saunders A.M."/>
            <person name="Nielsen J.L."/>
            <person name="Wimmer R."/>
            <person name="Le V.Q."/>
            <person name="McIlroy S.J."/>
            <person name="Petrovski S."/>
            <person name="Seviour R.J."/>
            <person name="Calteau A."/>
            <person name="Nielsen K.L."/>
            <person name="Nielsen P.H."/>
        </authorList>
    </citation>
    <scope>NUCLEOTIDE SEQUENCE [LARGE SCALE GENOMIC DNA]</scope>
    <source>
        <strain evidence="3 4">Lp2</strain>
    </source>
</reference>
<dbReference type="Proteomes" id="UP000013167">
    <property type="component" value="Unassembled WGS sequence"/>
</dbReference>
<feature type="transmembrane region" description="Helical" evidence="2">
    <location>
        <begin position="58"/>
        <end position="77"/>
    </location>
</feature>
<accession>N0E163</accession>
<gene>
    <name evidence="3" type="ORF">BN10_1080032</name>
</gene>
<protein>
    <recommendedName>
        <fullName evidence="5">Integral membrane protein</fullName>
    </recommendedName>
</protein>
<dbReference type="HOGENOM" id="CLU_2316523_0_0_11"/>
<dbReference type="eggNOG" id="ENOG5033AAH">
    <property type="taxonomic scope" value="Bacteria"/>
</dbReference>
<keyword evidence="2" id="KW-0472">Membrane</keyword>
<evidence type="ECO:0008006" key="5">
    <source>
        <dbReference type="Google" id="ProtNLM"/>
    </source>
</evidence>
<proteinExistence type="predicted"/>
<organism evidence="3 4">
    <name type="scientific">Phycicoccus elongatus Lp2</name>
    <dbReference type="NCBI Taxonomy" id="1193181"/>
    <lineage>
        <taxon>Bacteria</taxon>
        <taxon>Bacillati</taxon>
        <taxon>Actinomycetota</taxon>
        <taxon>Actinomycetes</taxon>
        <taxon>Micrococcales</taxon>
        <taxon>Intrasporangiaceae</taxon>
        <taxon>Phycicoccus</taxon>
    </lineage>
</organism>
<evidence type="ECO:0000256" key="2">
    <source>
        <dbReference type="SAM" id="Phobius"/>
    </source>
</evidence>
<sequence length="101" mass="11044">MGEDRHANDTTNRVVSVTTATSPGDAEQSARIKRYLITMAIRTACFVLMVVVDGWLRWVFLAGAAFLPYVAVVLANARAPRTPGTVTPVVPRADDVRYLQP</sequence>
<keyword evidence="2" id="KW-1133">Transmembrane helix</keyword>
<keyword evidence="2" id="KW-0812">Transmembrane</keyword>
<feature type="region of interest" description="Disordered" evidence="1">
    <location>
        <begin position="1"/>
        <end position="26"/>
    </location>
</feature>
<evidence type="ECO:0000313" key="3">
    <source>
        <dbReference type="EMBL" id="CCH68634.1"/>
    </source>
</evidence>
<dbReference type="EMBL" id="CAIZ01000011">
    <property type="protein sequence ID" value="CCH68634.1"/>
    <property type="molecule type" value="Genomic_DNA"/>
</dbReference>
<evidence type="ECO:0000313" key="4">
    <source>
        <dbReference type="Proteomes" id="UP000013167"/>
    </source>
</evidence>
<keyword evidence="4" id="KW-1185">Reference proteome</keyword>
<dbReference type="STRING" id="1193181.BN10_1080032"/>
<evidence type="ECO:0000256" key="1">
    <source>
        <dbReference type="SAM" id="MobiDB-lite"/>
    </source>
</evidence>
<dbReference type="AlphaFoldDB" id="N0E163"/>
<dbReference type="InterPro" id="IPR021449">
    <property type="entry name" value="DUF3099"/>
</dbReference>
<comment type="caution">
    <text evidence="3">The sequence shown here is derived from an EMBL/GenBank/DDBJ whole genome shotgun (WGS) entry which is preliminary data.</text>
</comment>
<feature type="compositionally biased region" description="Polar residues" evidence="1">
    <location>
        <begin position="9"/>
        <end position="22"/>
    </location>
</feature>
<feature type="transmembrane region" description="Helical" evidence="2">
    <location>
        <begin position="35"/>
        <end position="52"/>
    </location>
</feature>
<dbReference type="Pfam" id="PF11298">
    <property type="entry name" value="DUF3099"/>
    <property type="match status" value="1"/>
</dbReference>